<comment type="caution">
    <text evidence="2">The sequence shown here is derived from an EMBL/GenBank/DDBJ whole genome shotgun (WGS) entry which is preliminary data.</text>
</comment>
<accession>A0A2U1JU05</accession>
<organism evidence="2 3">
    <name type="scientific">Pueribacillus theae</name>
    <dbReference type="NCBI Taxonomy" id="2171751"/>
    <lineage>
        <taxon>Bacteria</taxon>
        <taxon>Bacillati</taxon>
        <taxon>Bacillota</taxon>
        <taxon>Bacilli</taxon>
        <taxon>Bacillales</taxon>
        <taxon>Bacillaceae</taxon>
        <taxon>Pueribacillus</taxon>
    </lineage>
</organism>
<protein>
    <submittedName>
        <fullName evidence="2">DNA-binding protein</fullName>
    </submittedName>
</protein>
<dbReference type="Gene3D" id="1.10.1220.10">
    <property type="entry name" value="Met repressor-like"/>
    <property type="match status" value="1"/>
</dbReference>
<keyword evidence="1" id="KW-0175">Coiled coil</keyword>
<feature type="coiled-coil region" evidence="1">
    <location>
        <begin position="11"/>
        <end position="43"/>
    </location>
</feature>
<dbReference type="EMBL" id="QCZG01000035">
    <property type="protein sequence ID" value="PWA08661.1"/>
    <property type="molecule type" value="Genomic_DNA"/>
</dbReference>
<dbReference type="InterPro" id="IPR010985">
    <property type="entry name" value="Ribbon_hlx_hlx"/>
</dbReference>
<keyword evidence="3" id="KW-1185">Reference proteome</keyword>
<proteinExistence type="predicted"/>
<dbReference type="SUPFAM" id="SSF47598">
    <property type="entry name" value="Ribbon-helix-helix"/>
    <property type="match status" value="1"/>
</dbReference>
<dbReference type="Proteomes" id="UP000245998">
    <property type="component" value="Unassembled WGS sequence"/>
</dbReference>
<evidence type="ECO:0000256" key="1">
    <source>
        <dbReference type="SAM" id="Coils"/>
    </source>
</evidence>
<gene>
    <name evidence="2" type="ORF">DCC39_14580</name>
</gene>
<keyword evidence="2" id="KW-0238">DNA-binding</keyword>
<evidence type="ECO:0000313" key="2">
    <source>
        <dbReference type="EMBL" id="PWA08661.1"/>
    </source>
</evidence>
<dbReference type="GO" id="GO:0003677">
    <property type="term" value="F:DNA binding"/>
    <property type="evidence" value="ECO:0007669"/>
    <property type="project" value="UniProtKB-KW"/>
</dbReference>
<evidence type="ECO:0000313" key="3">
    <source>
        <dbReference type="Proteomes" id="UP000245998"/>
    </source>
</evidence>
<name>A0A2U1JU05_9BACI</name>
<dbReference type="AlphaFoldDB" id="A0A2U1JU05"/>
<dbReference type="RefSeq" id="WP_116555634.1">
    <property type="nucleotide sequence ID" value="NZ_QCZG01000035.1"/>
</dbReference>
<reference evidence="2 3" key="1">
    <citation type="submission" date="2018-04" db="EMBL/GenBank/DDBJ databases">
        <title>Camelliibacillus theae gen. nov., sp. nov., isolated from Pu'er tea.</title>
        <authorList>
            <person name="Niu L."/>
        </authorList>
    </citation>
    <scope>NUCLEOTIDE SEQUENCE [LARGE SCALE GENOMIC DNA]</scope>
    <source>
        <strain evidence="2 3">T8</strain>
    </source>
</reference>
<dbReference type="InterPro" id="IPR013321">
    <property type="entry name" value="Arc_rbn_hlx_hlx"/>
</dbReference>
<sequence>MTISSDKTRTMLTLRKELKEQAQERAKQENRSLNNLIETALIEYLNKSAK</sequence>
<dbReference type="OrthoDB" id="2087538at2"/>
<dbReference type="GO" id="GO:0006355">
    <property type="term" value="P:regulation of DNA-templated transcription"/>
    <property type="evidence" value="ECO:0007669"/>
    <property type="project" value="InterPro"/>
</dbReference>